<feature type="region of interest" description="Disordered" evidence="1">
    <location>
        <begin position="54"/>
        <end position="84"/>
    </location>
</feature>
<evidence type="ECO:0000313" key="3">
    <source>
        <dbReference type="Proteomes" id="UP000004217"/>
    </source>
</evidence>
<dbReference type="InterPro" id="IPR036928">
    <property type="entry name" value="AS_sf"/>
</dbReference>
<dbReference type="PATRIC" id="fig|700597.3.peg.4055"/>
<accession>G2GF50</accession>
<comment type="caution">
    <text evidence="2">The sequence shown here is derived from an EMBL/GenBank/DDBJ whole genome shotgun (WGS) entry which is preliminary data.</text>
</comment>
<reference evidence="2 3" key="1">
    <citation type="submission" date="2011-08" db="EMBL/GenBank/DDBJ databases">
        <authorList>
            <person name="Lin Y."/>
            <person name="Hao X."/>
            <person name="Johnstone L."/>
            <person name="Miller S.J."/>
            <person name="Wei G."/>
            <person name="Rensing C."/>
        </authorList>
    </citation>
    <scope>NUCLEOTIDE SEQUENCE [LARGE SCALE GENOMIC DNA]</scope>
    <source>
        <strain evidence="2 3">K42</strain>
    </source>
</reference>
<name>G2GF50_9ACTN</name>
<dbReference type="AlphaFoldDB" id="G2GF50"/>
<proteinExistence type="predicted"/>
<gene>
    <name evidence="2" type="ORF">SZN_20667</name>
</gene>
<dbReference type="SUPFAM" id="SSF75304">
    <property type="entry name" value="Amidase signature (AS) enzymes"/>
    <property type="match status" value="1"/>
</dbReference>
<evidence type="ECO:0000256" key="1">
    <source>
        <dbReference type="SAM" id="MobiDB-lite"/>
    </source>
</evidence>
<dbReference type="Proteomes" id="UP000004217">
    <property type="component" value="Unassembled WGS sequence"/>
</dbReference>
<dbReference type="Gene3D" id="3.90.1300.10">
    <property type="entry name" value="Amidase signature (AS) domain"/>
    <property type="match status" value="1"/>
</dbReference>
<dbReference type="EMBL" id="AGBF01000075">
    <property type="protein sequence ID" value="EGX57855.1"/>
    <property type="molecule type" value="Genomic_DNA"/>
</dbReference>
<organism evidence="2 3">
    <name type="scientific">Streptomyces zinciresistens K42</name>
    <dbReference type="NCBI Taxonomy" id="700597"/>
    <lineage>
        <taxon>Bacteria</taxon>
        <taxon>Bacillati</taxon>
        <taxon>Actinomycetota</taxon>
        <taxon>Actinomycetes</taxon>
        <taxon>Kitasatosporales</taxon>
        <taxon>Streptomycetaceae</taxon>
        <taxon>Streptomyces</taxon>
    </lineage>
</organism>
<sequence length="84" mass="8729">MTDLTELTAVQLLDGSRTGAFSPVDAVRAALERAERIRPGVNALVRLTADAALARPGPPRGSAGPICREAGRAVDGPARRATPR</sequence>
<protein>
    <submittedName>
        <fullName evidence="2">Putative amidase</fullName>
    </submittedName>
</protein>
<keyword evidence="3" id="KW-1185">Reference proteome</keyword>
<evidence type="ECO:0000313" key="2">
    <source>
        <dbReference type="EMBL" id="EGX57855.1"/>
    </source>
</evidence>
<feature type="compositionally biased region" description="Low complexity" evidence="1">
    <location>
        <begin position="54"/>
        <end position="65"/>
    </location>
</feature>